<feature type="compositionally biased region" description="Gly residues" evidence="3">
    <location>
        <begin position="788"/>
        <end position="799"/>
    </location>
</feature>
<feature type="region of interest" description="Disordered" evidence="3">
    <location>
        <begin position="1234"/>
        <end position="1297"/>
    </location>
</feature>
<feature type="coiled-coil region" evidence="2">
    <location>
        <begin position="1158"/>
        <end position="1185"/>
    </location>
</feature>
<evidence type="ECO:0000256" key="2">
    <source>
        <dbReference type="SAM" id="Coils"/>
    </source>
</evidence>
<dbReference type="SUPFAM" id="SSF101447">
    <property type="entry name" value="Formin homology 2 domain (FH2 domain)"/>
    <property type="match status" value="1"/>
</dbReference>
<feature type="region of interest" description="Disordered" evidence="3">
    <location>
        <begin position="332"/>
        <end position="356"/>
    </location>
</feature>
<dbReference type="InterPro" id="IPR011990">
    <property type="entry name" value="TPR-like_helical_dom_sf"/>
</dbReference>
<evidence type="ECO:0000256" key="1">
    <source>
        <dbReference type="PROSITE-ProRule" id="PRU00339"/>
    </source>
</evidence>
<feature type="region of interest" description="Disordered" evidence="3">
    <location>
        <begin position="368"/>
        <end position="422"/>
    </location>
</feature>
<dbReference type="SUPFAM" id="SSF48452">
    <property type="entry name" value="TPR-like"/>
    <property type="match status" value="1"/>
</dbReference>
<accession>A0A9W7GMH2</accession>
<feature type="compositionally biased region" description="Basic and acidic residues" evidence="3">
    <location>
        <begin position="345"/>
        <end position="356"/>
    </location>
</feature>
<dbReference type="OrthoDB" id="1668162at2759"/>
<protein>
    <recommendedName>
        <fullName evidence="4">FH2 domain-containing protein</fullName>
    </recommendedName>
</protein>
<feature type="compositionally biased region" description="Acidic residues" evidence="3">
    <location>
        <begin position="375"/>
        <end position="384"/>
    </location>
</feature>
<keyword evidence="2" id="KW-0175">Coiled coil</keyword>
<dbReference type="SMART" id="SM00028">
    <property type="entry name" value="TPR"/>
    <property type="match status" value="2"/>
</dbReference>
<dbReference type="Proteomes" id="UP001165065">
    <property type="component" value="Unassembled WGS sequence"/>
</dbReference>
<feature type="region of interest" description="Disordered" evidence="3">
    <location>
        <begin position="478"/>
        <end position="603"/>
    </location>
</feature>
<feature type="compositionally biased region" description="Basic and acidic residues" evidence="3">
    <location>
        <begin position="554"/>
        <end position="572"/>
    </location>
</feature>
<reference evidence="6" key="1">
    <citation type="journal article" date="2023" name="Commun. Biol.">
        <title>Genome analysis of Parmales, the sister group of diatoms, reveals the evolutionary specialization of diatoms from phago-mixotrophs to photoautotrophs.</title>
        <authorList>
            <person name="Ban H."/>
            <person name="Sato S."/>
            <person name="Yoshikawa S."/>
            <person name="Yamada K."/>
            <person name="Nakamura Y."/>
            <person name="Ichinomiya M."/>
            <person name="Sato N."/>
            <person name="Blanc-Mathieu R."/>
            <person name="Endo H."/>
            <person name="Kuwata A."/>
            <person name="Ogata H."/>
        </authorList>
    </citation>
    <scope>NUCLEOTIDE SEQUENCE [LARGE SCALE GENOMIC DNA]</scope>
</reference>
<organism evidence="5 6">
    <name type="scientific">Triparma columacea</name>
    <dbReference type="NCBI Taxonomy" id="722753"/>
    <lineage>
        <taxon>Eukaryota</taxon>
        <taxon>Sar</taxon>
        <taxon>Stramenopiles</taxon>
        <taxon>Ochrophyta</taxon>
        <taxon>Bolidophyceae</taxon>
        <taxon>Parmales</taxon>
        <taxon>Triparmaceae</taxon>
        <taxon>Triparma</taxon>
    </lineage>
</organism>
<dbReference type="PROSITE" id="PS51444">
    <property type="entry name" value="FH2"/>
    <property type="match status" value="1"/>
</dbReference>
<feature type="domain" description="FH2" evidence="4">
    <location>
        <begin position="844"/>
        <end position="1242"/>
    </location>
</feature>
<dbReference type="InterPro" id="IPR051425">
    <property type="entry name" value="Formin_Homology"/>
</dbReference>
<proteinExistence type="predicted"/>
<feature type="compositionally biased region" description="Basic and acidic residues" evidence="3">
    <location>
        <begin position="723"/>
        <end position="773"/>
    </location>
</feature>
<evidence type="ECO:0000313" key="5">
    <source>
        <dbReference type="EMBL" id="GMI47599.1"/>
    </source>
</evidence>
<feature type="compositionally biased region" description="Basic and acidic residues" evidence="3">
    <location>
        <begin position="385"/>
        <end position="396"/>
    </location>
</feature>
<feature type="compositionally biased region" description="Low complexity" evidence="3">
    <location>
        <begin position="478"/>
        <end position="488"/>
    </location>
</feature>
<sequence>MLLSEDLEKCWALHHHNDSYGARSKLAEVVEEAQTSIIPSLNPQSAIPLLNLLAEMTQQMNPDDPSTAEALYSQFCTTVEMTYGKMSLCTSDTYSTLSAYFASTRKLKLATEYAGRALVIRIRHLGAKNAATADSHFNLALLFRLQSEFPEARQHFRYALAIREEVEGEGVLSVASTHMALGKTCELMGGSEEEAFAHYSKALSTFRSLLGNEHPTTLKASEAIFRVRSATTYQAGGSSSETTSATMMFNSEDLRLALSNISSSSGTTVELAGQLMKETEAHGYITGAEIKELCVRDVNLQKVLTSELHAQVVEHAPNKAAKIKFRKIQKDVEKKLGVQPPPKSKGGEDGGEGGRDRVKALNEGVFVVVPHQSYDDEDDEDDEDKVDKEDKEDKEMVPVVGDDNNSGGGDEQYEENFESVPTTKARSRTSIVLEDAMKSALASISRSNETERAQEGATISAGGRRKSVVPAMFAAADPQAEKAAALAKESQKKEDEIKAAETSRRSSVSATPGSGPRKVKPRQSLAEWWEGAGLSFGEDGGGSNSNSSDEEGGEQEKGSEEVGGEWSEKKNENVGGPLQQQRQQRQRRQTQEKQQEEEQQQQQQQQQYASYYAQAAIAQMRPTNTDGTPVQTPWTPEEIQKYQQYMNYYEAMFKAMAANNVAVPTSTSTAAAAATATAADGSTLTMEQLAAIGMQALLEKKEKEDRGEGTKGNGEEGGGEEGGGEKREEKEEKEEKEGKEEKEEKEEKEVEKKKEETQQPKDKEEGKSEEKGGKAKLPVSPLAAMMAGRGGGGGRGAGKAGLPVSPLAAMLAGRGGGGRGGRGGGLAAMLAGRGGGGRGGFKLGGKKKDEGPKMKKIHWETLKSTEGTIWGDLGHGAEDGDADATALFPDLKDNFEITSTKPRSASTSNSNRSKVVSLIDGKRSQNMNIMLAQFGKKEFKDIAEACYQLDDEFIGIAGISSILDFIPEPDEVSAVTTYVNDGKDANLLGKAEKFILAIVEIPLLKQRLLAMQAKRTFFDAVDMLDGDIEVIVSACAETKKSTKFRNLLAIVLKLGNELNKGTAKGSAKGFKMTGLVKLTETKTNRGETLLDYVVSSIAESMRDLLSVVDDFPHCGGASKKSLGALKTSMGKISGSCKIAENGLKKIAEEDDSEGYKGMSSMKEFIENAKEALVGLEKKYSSMEEGFKNLCKYLGENVETAEPQELFGTLSTFIGSLRTASTKVLDKLERKARAQKREAERLKGGGGRGGGGGGRGEKKVLVKKMSSGVSVSSAASPSPTAVGTPGKARRGKRRGEKR</sequence>
<dbReference type="InterPro" id="IPR019734">
    <property type="entry name" value="TPR_rpt"/>
</dbReference>
<feature type="compositionally biased region" description="Basic and acidic residues" evidence="3">
    <location>
        <begin position="489"/>
        <end position="504"/>
    </location>
</feature>
<feature type="compositionally biased region" description="Low complexity" evidence="3">
    <location>
        <begin position="1265"/>
        <end position="1285"/>
    </location>
</feature>
<dbReference type="InterPro" id="IPR042201">
    <property type="entry name" value="FH2_Formin_sf"/>
</dbReference>
<feature type="region of interest" description="Disordered" evidence="3">
    <location>
        <begin position="700"/>
        <end position="799"/>
    </location>
</feature>
<dbReference type="Gene3D" id="1.20.58.2220">
    <property type="entry name" value="Formin, FH2 domain"/>
    <property type="match status" value="1"/>
</dbReference>
<feature type="compositionally biased region" description="Gly residues" evidence="3">
    <location>
        <begin position="1243"/>
        <end position="1253"/>
    </location>
</feature>
<dbReference type="EMBL" id="BRYA01000351">
    <property type="protein sequence ID" value="GMI47599.1"/>
    <property type="molecule type" value="Genomic_DNA"/>
</dbReference>
<dbReference type="PROSITE" id="PS50005">
    <property type="entry name" value="TPR"/>
    <property type="match status" value="1"/>
</dbReference>
<dbReference type="Pfam" id="PF02181">
    <property type="entry name" value="FH2"/>
    <property type="match status" value="1"/>
</dbReference>
<evidence type="ECO:0000256" key="3">
    <source>
        <dbReference type="SAM" id="MobiDB-lite"/>
    </source>
</evidence>
<dbReference type="InterPro" id="IPR015425">
    <property type="entry name" value="FH2_Formin"/>
</dbReference>
<dbReference type="SMART" id="SM00498">
    <property type="entry name" value="FH2"/>
    <property type="match status" value="1"/>
</dbReference>
<comment type="caution">
    <text evidence="5">The sequence shown here is derived from an EMBL/GenBank/DDBJ whole genome shotgun (WGS) entry which is preliminary data.</text>
</comment>
<feature type="compositionally biased region" description="Basic and acidic residues" evidence="3">
    <location>
        <begin position="700"/>
        <end position="709"/>
    </location>
</feature>
<keyword evidence="1" id="KW-0802">TPR repeat</keyword>
<feature type="compositionally biased region" description="Basic residues" evidence="3">
    <location>
        <begin position="1286"/>
        <end position="1297"/>
    </location>
</feature>
<keyword evidence="6" id="KW-1185">Reference proteome</keyword>
<dbReference type="Pfam" id="PF13374">
    <property type="entry name" value="TPR_10"/>
    <property type="match status" value="1"/>
</dbReference>
<evidence type="ECO:0000313" key="6">
    <source>
        <dbReference type="Proteomes" id="UP001165065"/>
    </source>
</evidence>
<name>A0A9W7GMH2_9STRA</name>
<evidence type="ECO:0000259" key="4">
    <source>
        <dbReference type="PROSITE" id="PS51444"/>
    </source>
</evidence>
<gene>
    <name evidence="5" type="ORF">TrCOL_g4658</name>
</gene>
<dbReference type="Gene3D" id="1.25.40.10">
    <property type="entry name" value="Tetratricopeptide repeat domain"/>
    <property type="match status" value="1"/>
</dbReference>
<feature type="region of interest" description="Disordered" evidence="3">
    <location>
        <begin position="443"/>
        <end position="463"/>
    </location>
</feature>
<dbReference type="PANTHER" id="PTHR45725:SF1">
    <property type="entry name" value="DISHEVELLED ASSOCIATED ACTIVATOR OF MORPHOGENESIS, ISOFORM D"/>
    <property type="match status" value="1"/>
</dbReference>
<feature type="repeat" description="TPR" evidence="1">
    <location>
        <begin position="133"/>
        <end position="166"/>
    </location>
</feature>
<dbReference type="PANTHER" id="PTHR45725">
    <property type="entry name" value="FORMIN HOMOLOGY 2 FAMILY MEMBER"/>
    <property type="match status" value="1"/>
</dbReference>